<keyword evidence="16" id="KW-1185">Reference proteome</keyword>
<evidence type="ECO:0000259" key="14">
    <source>
        <dbReference type="SMART" id="SM00978"/>
    </source>
</evidence>
<evidence type="ECO:0000313" key="15">
    <source>
        <dbReference type="EMBL" id="TGZ82055.1"/>
    </source>
</evidence>
<evidence type="ECO:0000256" key="13">
    <source>
        <dbReference type="SAM" id="MobiDB-lite"/>
    </source>
</evidence>
<feature type="region of interest" description="Disordered" evidence="13">
    <location>
        <begin position="136"/>
        <end position="167"/>
    </location>
</feature>
<keyword evidence="6" id="KW-0067">ATP-binding</keyword>
<comment type="similarity">
    <text evidence="2">Belongs to the Tim44 family.</text>
</comment>
<keyword evidence="8" id="KW-0809">Transit peptide</keyword>
<keyword evidence="3" id="KW-0813">Transport</keyword>
<feature type="domain" description="Tim44-like" evidence="14">
    <location>
        <begin position="349"/>
        <end position="503"/>
    </location>
</feature>
<evidence type="ECO:0000256" key="4">
    <source>
        <dbReference type="ARBA" id="ARBA00022741"/>
    </source>
</evidence>
<organism evidence="15 16">
    <name type="scientific">Ascodesmis nigricans</name>
    <dbReference type="NCBI Taxonomy" id="341454"/>
    <lineage>
        <taxon>Eukaryota</taxon>
        <taxon>Fungi</taxon>
        <taxon>Dikarya</taxon>
        <taxon>Ascomycota</taxon>
        <taxon>Pezizomycotina</taxon>
        <taxon>Pezizomycetes</taxon>
        <taxon>Pezizales</taxon>
        <taxon>Ascodesmidaceae</taxon>
        <taxon>Ascodesmis</taxon>
    </lineage>
</organism>
<evidence type="ECO:0000256" key="6">
    <source>
        <dbReference type="ARBA" id="ARBA00022840"/>
    </source>
</evidence>
<evidence type="ECO:0000256" key="2">
    <source>
        <dbReference type="ARBA" id="ARBA00009597"/>
    </source>
</evidence>
<evidence type="ECO:0000313" key="16">
    <source>
        <dbReference type="Proteomes" id="UP000298138"/>
    </source>
</evidence>
<dbReference type="Gene3D" id="3.10.450.240">
    <property type="match status" value="1"/>
</dbReference>
<evidence type="ECO:0000256" key="7">
    <source>
        <dbReference type="ARBA" id="ARBA00022927"/>
    </source>
</evidence>
<dbReference type="InterPro" id="IPR039544">
    <property type="entry name" value="Tim44-like"/>
</dbReference>
<gene>
    <name evidence="15" type="ORF">EX30DRAFT_305533</name>
</gene>
<evidence type="ECO:0000256" key="3">
    <source>
        <dbReference type="ARBA" id="ARBA00022448"/>
    </source>
</evidence>
<evidence type="ECO:0000256" key="5">
    <source>
        <dbReference type="ARBA" id="ARBA00022792"/>
    </source>
</evidence>
<dbReference type="FunCoup" id="A0A4V3SIZ4">
    <property type="interactions" value="1002"/>
</dbReference>
<dbReference type="GO" id="GO:0005743">
    <property type="term" value="C:mitochondrial inner membrane"/>
    <property type="evidence" value="ECO:0007669"/>
    <property type="project" value="UniProtKB-SubCell"/>
</dbReference>
<dbReference type="EMBL" id="ML220116">
    <property type="protein sequence ID" value="TGZ82055.1"/>
    <property type="molecule type" value="Genomic_DNA"/>
</dbReference>
<evidence type="ECO:0000256" key="10">
    <source>
        <dbReference type="ARBA" id="ARBA00023128"/>
    </source>
</evidence>
<dbReference type="Proteomes" id="UP000298138">
    <property type="component" value="Unassembled WGS sequence"/>
</dbReference>
<reference evidence="15 16" key="1">
    <citation type="submission" date="2019-04" db="EMBL/GenBank/DDBJ databases">
        <title>Comparative genomics and transcriptomics to analyze fruiting body development in filamentous ascomycetes.</title>
        <authorList>
            <consortium name="DOE Joint Genome Institute"/>
            <person name="Lutkenhaus R."/>
            <person name="Traeger S."/>
            <person name="Breuer J."/>
            <person name="Kuo A."/>
            <person name="Lipzen A."/>
            <person name="Pangilinan J."/>
            <person name="Dilworth D."/>
            <person name="Sandor L."/>
            <person name="Poggeler S."/>
            <person name="Barry K."/>
            <person name="Grigoriev I.V."/>
            <person name="Nowrousian M."/>
        </authorList>
    </citation>
    <scope>NUCLEOTIDE SEQUENCE [LARGE SCALE GENOMIC DNA]</scope>
    <source>
        <strain evidence="15 16">CBS 389.68</strain>
    </source>
</reference>
<dbReference type="STRING" id="341454.A0A4V3SIZ4"/>
<proteinExistence type="inferred from homology"/>
<keyword evidence="10" id="KW-0496">Mitochondrion</keyword>
<dbReference type="SUPFAM" id="SSF54427">
    <property type="entry name" value="NTF2-like"/>
    <property type="match status" value="1"/>
</dbReference>
<dbReference type="InParanoid" id="A0A4V3SIZ4"/>
<keyword evidence="4" id="KW-0547">Nucleotide-binding</keyword>
<feature type="region of interest" description="Disordered" evidence="13">
    <location>
        <begin position="68"/>
        <end position="122"/>
    </location>
</feature>
<protein>
    <recommendedName>
        <fullName evidence="12">Mitochondrial import inner membrane translocase subunit TIM44</fullName>
    </recommendedName>
</protein>
<dbReference type="OrthoDB" id="10265990at2759"/>
<dbReference type="GO" id="GO:0051087">
    <property type="term" value="F:protein-folding chaperone binding"/>
    <property type="evidence" value="ECO:0007669"/>
    <property type="project" value="TreeGrafter"/>
</dbReference>
<dbReference type="PANTHER" id="PTHR10721:SF1">
    <property type="entry name" value="MITOCHONDRIAL IMPORT INNER MEMBRANE TRANSLOCASE SUBUNIT TIM44"/>
    <property type="match status" value="1"/>
</dbReference>
<keyword evidence="11" id="KW-0472">Membrane</keyword>
<dbReference type="InterPro" id="IPR032710">
    <property type="entry name" value="NTF2-like_dom_sf"/>
</dbReference>
<evidence type="ECO:0000256" key="11">
    <source>
        <dbReference type="ARBA" id="ARBA00023136"/>
    </source>
</evidence>
<name>A0A4V3SIZ4_9PEZI</name>
<evidence type="ECO:0000256" key="8">
    <source>
        <dbReference type="ARBA" id="ARBA00022946"/>
    </source>
</evidence>
<keyword evidence="7" id="KW-0653">Protein transport</keyword>
<dbReference type="GO" id="GO:0030150">
    <property type="term" value="P:protein import into mitochondrial matrix"/>
    <property type="evidence" value="ECO:0007669"/>
    <property type="project" value="TreeGrafter"/>
</dbReference>
<keyword evidence="9" id="KW-0811">Translocation</keyword>
<feature type="compositionally biased region" description="Basic and acidic residues" evidence="13">
    <location>
        <begin position="75"/>
        <end position="110"/>
    </location>
</feature>
<evidence type="ECO:0000256" key="12">
    <source>
        <dbReference type="ARBA" id="ARBA00074309"/>
    </source>
</evidence>
<keyword evidence="5" id="KW-0999">Mitochondrion inner membrane</keyword>
<evidence type="ECO:0000256" key="1">
    <source>
        <dbReference type="ARBA" id="ARBA00004637"/>
    </source>
</evidence>
<dbReference type="PANTHER" id="PTHR10721">
    <property type="entry name" value="MITOCHONDRIAL IMPORT INNER MEMBRANE TRANSLOCASE SUBUNIT TIM44"/>
    <property type="match status" value="1"/>
</dbReference>
<accession>A0A4V3SIZ4</accession>
<evidence type="ECO:0000256" key="9">
    <source>
        <dbReference type="ARBA" id="ARBA00023010"/>
    </source>
</evidence>
<comment type="subcellular location">
    <subcellularLocation>
        <location evidence="1">Mitochondrion inner membrane</location>
        <topology evidence="1">Peripheral membrane protein</topology>
    </subcellularLocation>
</comment>
<sequence>MHSYRRGLQVLRATTPSPALRLGGNQRIGARLYSILSETSTRRPAGIASNSSRHTVLALRSEFSTLGARWNASKPDGEKKPAEESAEPESEKTEEQKKAEEEAEKKKNEKPPPPPPKHGDKTPLAVFMETLQTEFKKSQEWQESTKQLADTRQQFTESPAVRKAREQMSKTAEVAEKVGGKTAETLGKTASAIGKGASWTWNTPVVKAGRTVARKTGEGVATVTKPVRDTKIYKDVTGNIKEVIDDGSSSRYGGYLDREERKRLRELREARGEIKKFEKFEEDPEAGTNVTLHKDAAWKESWRTFRDSNPMMQRIFSIPKKLEESENPVVEFGRSISDRFAGFFAENETAMVIRKMREVDPNFQLEPFLRDLREYILPEVLDAYVKGDSKTLKEWLSEAQFNVFEALQKQYKTQGLKLDGKVLDVRGVDVVSARILDPGDIPVFIISCRTNEVHVYRDVKTNKVKAGVEDKVMQVTYAMGLTRIAEDVANPETAGWRLIELQKSARDFI</sequence>
<dbReference type="SMART" id="SM00978">
    <property type="entry name" value="Tim44"/>
    <property type="match status" value="1"/>
</dbReference>
<feature type="compositionally biased region" description="Polar residues" evidence="13">
    <location>
        <begin position="141"/>
        <end position="157"/>
    </location>
</feature>
<dbReference type="InterPro" id="IPR007379">
    <property type="entry name" value="Tim44-like_dom"/>
</dbReference>
<dbReference type="AlphaFoldDB" id="A0A4V3SIZ4"/>
<dbReference type="FunFam" id="3.10.450.240:FF:000002">
    <property type="entry name" value="Mitochondrial import inner membrane translocase subunit TIM44"/>
    <property type="match status" value="1"/>
</dbReference>
<dbReference type="Pfam" id="PF04280">
    <property type="entry name" value="Tim44"/>
    <property type="match status" value="1"/>
</dbReference>
<dbReference type="GO" id="GO:0005524">
    <property type="term" value="F:ATP binding"/>
    <property type="evidence" value="ECO:0007669"/>
    <property type="project" value="UniProtKB-KW"/>
</dbReference>